<keyword evidence="1" id="KW-1133">Transmembrane helix</keyword>
<keyword evidence="1" id="KW-0812">Transmembrane</keyword>
<reference evidence="2 3" key="1">
    <citation type="submission" date="2016-02" db="EMBL/GenBank/DDBJ databases">
        <title>Complete genome sequence of Halocynthiibacter arcticus PAMC 20958t from arctic marine sediment.</title>
        <authorList>
            <person name="Lee Y.M."/>
            <person name="Baek K."/>
            <person name="Lee H.K."/>
            <person name="Shin S.C."/>
        </authorList>
    </citation>
    <scope>NUCLEOTIDE SEQUENCE [LARGE SCALE GENOMIC DNA]</scope>
    <source>
        <strain evidence="2">PAMC 20958</strain>
    </source>
</reference>
<evidence type="ECO:0000256" key="1">
    <source>
        <dbReference type="SAM" id="Phobius"/>
    </source>
</evidence>
<organism evidence="2 3">
    <name type="scientific">Falsihalocynthiibacter arcticus</name>
    <dbReference type="NCBI Taxonomy" id="1579316"/>
    <lineage>
        <taxon>Bacteria</taxon>
        <taxon>Pseudomonadati</taxon>
        <taxon>Pseudomonadota</taxon>
        <taxon>Alphaproteobacteria</taxon>
        <taxon>Rhodobacterales</taxon>
        <taxon>Roseobacteraceae</taxon>
        <taxon>Falsihalocynthiibacter</taxon>
    </lineage>
</organism>
<gene>
    <name evidence="2" type="ORF">RC74_19910</name>
</gene>
<dbReference type="STRING" id="1579316.RC74_19910"/>
<proteinExistence type="predicted"/>
<name>A0A126V688_9RHOB</name>
<protein>
    <submittedName>
        <fullName evidence="2">Uncharacterized protein</fullName>
    </submittedName>
</protein>
<evidence type="ECO:0000313" key="2">
    <source>
        <dbReference type="EMBL" id="AML53219.1"/>
    </source>
</evidence>
<sequence>MEDVVGAERPRLLVFLGAAGVTLLASHIAVKGVVAGIENQQKMAAEARRRRFAAARAFLPPALSQIYATCDVALLELLAGNPNRLENVLKPAVDREPRDQKWKKLELVTAISEEARTTLRETLEVTDDPKFHKLLVEIIREHQIARSSLLDLTMPGNGVHFEFGRNRELLVMWIYLQLLVGIALDFSRSDSELFTIVEDEQDFIGIMKFRITNFLSKHKEDNGVPAKTPEEVERLFRSELGIYSRALVREFQT</sequence>
<dbReference type="RefSeq" id="WP_062628374.1">
    <property type="nucleotide sequence ID" value="NZ_CP014327.1"/>
</dbReference>
<keyword evidence="1" id="KW-0472">Membrane</keyword>
<dbReference type="AlphaFoldDB" id="A0A126V688"/>
<evidence type="ECO:0000313" key="3">
    <source>
        <dbReference type="Proteomes" id="UP000070371"/>
    </source>
</evidence>
<dbReference type="KEGG" id="hat:RC74_19910"/>
<accession>A0A126V688</accession>
<dbReference type="EMBL" id="CP014327">
    <property type="protein sequence ID" value="AML53219.1"/>
    <property type="molecule type" value="Genomic_DNA"/>
</dbReference>
<feature type="transmembrane region" description="Helical" evidence="1">
    <location>
        <begin position="12"/>
        <end position="37"/>
    </location>
</feature>
<dbReference type="Proteomes" id="UP000070371">
    <property type="component" value="Chromosome"/>
</dbReference>
<keyword evidence="3" id="KW-1185">Reference proteome</keyword>